<evidence type="ECO:0000256" key="3">
    <source>
        <dbReference type="SAM" id="MobiDB-lite"/>
    </source>
</evidence>
<feature type="chain" id="PRO_5032837015" evidence="4">
    <location>
        <begin position="36"/>
        <end position="240"/>
    </location>
</feature>
<dbReference type="SUPFAM" id="SSF53955">
    <property type="entry name" value="Lysozyme-like"/>
    <property type="match status" value="1"/>
</dbReference>
<gene>
    <name evidence="7" type="ORF">HMC16_03960</name>
</gene>
<feature type="domain" description="Resuscitation-promoting factor core lysozyme-like" evidence="5">
    <location>
        <begin position="35"/>
        <end position="111"/>
    </location>
</feature>
<dbReference type="EMBL" id="JABFEE010000003">
    <property type="protein sequence ID" value="MBA1834888.1"/>
    <property type="molecule type" value="Genomic_DNA"/>
</dbReference>
<keyword evidence="2" id="KW-0378">Hydrolase</keyword>
<comment type="similarity">
    <text evidence="1">Belongs to the transglycosylase family. Rpf subfamily.</text>
</comment>
<comment type="caution">
    <text evidence="7">The sequence shown here is derived from an EMBL/GenBank/DDBJ whole genome shotgun (WGS) entry which is preliminary data.</text>
</comment>
<feature type="region of interest" description="Disordered" evidence="3">
    <location>
        <begin position="123"/>
        <end position="153"/>
    </location>
</feature>
<accession>A0A838CII2</accession>
<evidence type="ECO:0000313" key="8">
    <source>
        <dbReference type="Proteomes" id="UP000581408"/>
    </source>
</evidence>
<evidence type="ECO:0000313" key="7">
    <source>
        <dbReference type="EMBL" id="MBA1834888.1"/>
    </source>
</evidence>
<dbReference type="AlphaFoldDB" id="A0A838CII2"/>
<feature type="compositionally biased region" description="Pro residues" evidence="3">
    <location>
        <begin position="132"/>
        <end position="149"/>
    </location>
</feature>
<evidence type="ECO:0000256" key="4">
    <source>
        <dbReference type="SAM" id="SignalP"/>
    </source>
</evidence>
<reference evidence="7 8" key="1">
    <citation type="submission" date="2020-05" db="EMBL/GenBank/DDBJ databases">
        <title>Descriptions of Corynebacterium xxxx sp. nov., Corynebacterium yyyy sp. nov. and Corynebacterium zzzz sp. nov.</title>
        <authorList>
            <person name="Zhang G."/>
        </authorList>
    </citation>
    <scope>NUCLEOTIDE SEQUENCE [LARGE SCALE GENOMIC DNA]</scope>
    <source>
        <strain evidence="8">zg-915</strain>
    </source>
</reference>
<feature type="domain" description="Resuscitation-promoting factor Rpf1 C-terminal" evidence="6">
    <location>
        <begin position="116"/>
        <end position="205"/>
    </location>
</feature>
<dbReference type="Pfam" id="PF11574">
    <property type="entry name" value="Rpf1_C"/>
    <property type="match status" value="1"/>
</dbReference>
<dbReference type="InterPro" id="IPR010618">
    <property type="entry name" value="RPF"/>
</dbReference>
<dbReference type="Gene3D" id="1.10.1200.100">
    <property type="entry name" value="conserved protein domain from corynebacterium diphtheriae"/>
    <property type="match status" value="1"/>
</dbReference>
<organism evidence="7 8">
    <name type="scientific">Corynebacterium wankanglinii</name>
    <dbReference type="NCBI Taxonomy" id="2735136"/>
    <lineage>
        <taxon>Bacteria</taxon>
        <taxon>Bacillati</taxon>
        <taxon>Actinomycetota</taxon>
        <taxon>Actinomycetes</taxon>
        <taxon>Mycobacteriales</taxon>
        <taxon>Corynebacteriaceae</taxon>
        <taxon>Corynebacterium</taxon>
    </lineage>
</organism>
<proteinExistence type="inferred from homology"/>
<dbReference type="InterPro" id="IPR023346">
    <property type="entry name" value="Lysozyme-like_dom_sf"/>
</dbReference>
<dbReference type="Gene3D" id="1.10.530.10">
    <property type="match status" value="1"/>
</dbReference>
<dbReference type="RefSeq" id="WP_181194346.1">
    <property type="nucleotide sequence ID" value="NZ_JABFEE010000003.1"/>
</dbReference>
<evidence type="ECO:0000259" key="5">
    <source>
        <dbReference type="Pfam" id="PF06737"/>
    </source>
</evidence>
<keyword evidence="4" id="KW-0732">Signal</keyword>
<dbReference type="Pfam" id="PF06737">
    <property type="entry name" value="Transglycosylas"/>
    <property type="match status" value="1"/>
</dbReference>
<dbReference type="Proteomes" id="UP000581408">
    <property type="component" value="Unassembled WGS sequence"/>
</dbReference>
<evidence type="ECO:0000259" key="6">
    <source>
        <dbReference type="Pfam" id="PF11574"/>
    </source>
</evidence>
<dbReference type="InterPro" id="IPR044905">
    <property type="entry name" value="Rpf1_C_sf"/>
</dbReference>
<dbReference type="InterPro" id="IPR021630">
    <property type="entry name" value="Rpf1_C"/>
</dbReference>
<feature type="signal peptide" evidence="4">
    <location>
        <begin position="1"/>
        <end position="35"/>
    </location>
</feature>
<dbReference type="CDD" id="cd13925">
    <property type="entry name" value="RPF"/>
    <property type="match status" value="1"/>
</dbReference>
<dbReference type="GO" id="GO:0016787">
    <property type="term" value="F:hydrolase activity"/>
    <property type="evidence" value="ECO:0007669"/>
    <property type="project" value="UniProtKB-KW"/>
</dbReference>
<protein>
    <submittedName>
        <fullName evidence="7">DUF3235 domain-containing protein</fullName>
    </submittedName>
</protein>
<sequence length="240" mass="24808">MGRHSKKTTSTGKKALAGTAAAAALAGIVAPQATAAPDSDWDKLAQCESGGNWAINTGNGYYGGLQFSYGTWLAYGGGEFAPTANQATREQQIIVAERTLASQGWGAWPACSARYGLNSAPTNRDAQAVKPAPKPAPAPAPAPAAPASPAPQQAATVEVDTLYSQLRVAVNALGFQVPAAVQDNYAANRHDYNAFYAANQPLIDAALAGDYTKVANLLGANFGAQVNDTLASLQQTYLPR</sequence>
<evidence type="ECO:0000256" key="2">
    <source>
        <dbReference type="ARBA" id="ARBA00022801"/>
    </source>
</evidence>
<name>A0A838CII2_9CORY</name>
<evidence type="ECO:0000256" key="1">
    <source>
        <dbReference type="ARBA" id="ARBA00010830"/>
    </source>
</evidence>